<dbReference type="Gramene" id="ONIVA02G30530.1">
    <property type="protein sequence ID" value="ONIVA02G30530.1"/>
    <property type="gene ID" value="ONIVA02G30530"/>
</dbReference>
<reference evidence="2" key="2">
    <citation type="submission" date="2018-04" db="EMBL/GenBank/DDBJ databases">
        <title>OnivRS2 (Oryza nivara Reference Sequence Version 2).</title>
        <authorList>
            <person name="Zhang J."/>
            <person name="Kudrna D."/>
            <person name="Lee S."/>
            <person name="Talag J."/>
            <person name="Rajasekar S."/>
            <person name="Welchert J."/>
            <person name="Hsing Y.-I."/>
            <person name="Wing R.A."/>
        </authorList>
    </citation>
    <scope>NUCLEOTIDE SEQUENCE [LARGE SCALE GENOMIC DNA]</scope>
    <source>
        <strain evidence="2">SL10</strain>
    </source>
</reference>
<protein>
    <submittedName>
        <fullName evidence="2">Uncharacterized protein</fullName>
    </submittedName>
</protein>
<evidence type="ECO:0000313" key="2">
    <source>
        <dbReference type="EnsemblPlants" id="ONIVA02G30530.1"/>
    </source>
</evidence>
<reference evidence="2" key="1">
    <citation type="submission" date="2015-04" db="UniProtKB">
        <authorList>
            <consortium name="EnsemblPlants"/>
        </authorList>
    </citation>
    <scope>IDENTIFICATION</scope>
    <source>
        <strain evidence="2">SL10</strain>
    </source>
</reference>
<feature type="compositionally biased region" description="Basic and acidic residues" evidence="1">
    <location>
        <begin position="16"/>
        <end position="26"/>
    </location>
</feature>
<feature type="compositionally biased region" description="Basic residues" evidence="1">
    <location>
        <begin position="27"/>
        <end position="36"/>
    </location>
</feature>
<organism evidence="2">
    <name type="scientific">Oryza nivara</name>
    <name type="common">Indian wild rice</name>
    <name type="synonym">Oryza sativa f. spontanea</name>
    <dbReference type="NCBI Taxonomy" id="4536"/>
    <lineage>
        <taxon>Eukaryota</taxon>
        <taxon>Viridiplantae</taxon>
        <taxon>Streptophyta</taxon>
        <taxon>Embryophyta</taxon>
        <taxon>Tracheophyta</taxon>
        <taxon>Spermatophyta</taxon>
        <taxon>Magnoliopsida</taxon>
        <taxon>Liliopsida</taxon>
        <taxon>Poales</taxon>
        <taxon>Poaceae</taxon>
        <taxon>BOP clade</taxon>
        <taxon>Oryzoideae</taxon>
        <taxon>Oryzeae</taxon>
        <taxon>Oryzinae</taxon>
        <taxon>Oryza</taxon>
    </lineage>
</organism>
<proteinExistence type="predicted"/>
<accession>A0A0E0GB78</accession>
<feature type="region of interest" description="Disordered" evidence="1">
    <location>
        <begin position="113"/>
        <end position="132"/>
    </location>
</feature>
<name>A0A0E0GB78_ORYNI</name>
<evidence type="ECO:0000313" key="3">
    <source>
        <dbReference type="Proteomes" id="UP000006591"/>
    </source>
</evidence>
<sequence length="220" mass="24727">MFPPRERSRRQSSATNRERQGHLERRGSRRRRRRPSARSGRGSPPPSSSPASTPPAAAARPLLHPAPAPRVPLTRINRRRRGCRLTHDDRRRLDEEQRARAAVQVVLEIGTQDKSPGYIPRSNNGKETERSSMSVLREELNMESIWEAEAGETEATSKGHEMLRTTGDLNLVLRKQNPDSQSCGLHHACIYFAYPSKLKKAGGTPELMPTLNQLNVGFNK</sequence>
<dbReference type="AlphaFoldDB" id="A0A0E0GB78"/>
<dbReference type="Proteomes" id="UP000006591">
    <property type="component" value="Chromosome 2"/>
</dbReference>
<feature type="region of interest" description="Disordered" evidence="1">
    <location>
        <begin position="1"/>
        <end position="90"/>
    </location>
</feature>
<feature type="compositionally biased region" description="Low complexity" evidence="1">
    <location>
        <begin position="49"/>
        <end position="63"/>
    </location>
</feature>
<keyword evidence="3" id="KW-1185">Reference proteome</keyword>
<dbReference type="EnsemblPlants" id="ONIVA02G30530.1">
    <property type="protein sequence ID" value="ONIVA02G30530.1"/>
    <property type="gene ID" value="ONIVA02G30530"/>
</dbReference>
<evidence type="ECO:0000256" key="1">
    <source>
        <dbReference type="SAM" id="MobiDB-lite"/>
    </source>
</evidence>